<dbReference type="Proteomes" id="UP001597135">
    <property type="component" value="Unassembled WGS sequence"/>
</dbReference>
<sequence length="557" mass="58191">MSHWIIAPVALPALLAAFIVLVTRYHLNMQRVFSLAGTVALAIIGAGLFWRASDGTITLYQLGDWAAPFGIVLVGDRLSTLMVLLTSILAVCVLLHAIGTGWDKRGRHFHALFQFQIMGIMGAFLTGDIFNLFVFFEVLLIASYGLMIHSGGTPRVKAGTQYVLYNLLGSTLFLFALGALYAETGTLNMADLAGRVAAISPDASAGIRVAAVLLIMVFGVKAAIAPLQFWLPSSYAEAPGPVAALFAIMTKVGAYSIIRIYTLVFPPDLEVTSGLMGAWLLPVGLISLVIGMVGVLGAKRLDRLVAFSVIGSMGMLTITLGLFTEEGTAAALYYVVHSTFATAALFLIVDLVARSRGGLDLSAKRPVAGAPLLAGMFFAASIAMTGLPPLSGFLGKLLILDAAFASDWVVWAWAAILGSSLIAVVGFARAGSTVFWKSHAVAADLEKAPKPDPDARVPSLAAVAVGLLIALLVAHTVLAGPIMRVMSATSAQLYAPSPYITTVLDTPGKEIVAHGDDHGDGHGEDSHDDGEGGDDHDGGADATQGNADHGDSASEGH</sequence>
<dbReference type="Pfam" id="PF00361">
    <property type="entry name" value="Proton_antipo_M"/>
    <property type="match status" value="1"/>
</dbReference>
<feature type="transmembrane region" description="Helical" evidence="10">
    <location>
        <begin position="78"/>
        <end position="97"/>
    </location>
</feature>
<evidence type="ECO:0000259" key="11">
    <source>
        <dbReference type="Pfam" id="PF00361"/>
    </source>
</evidence>
<reference evidence="13" key="1">
    <citation type="journal article" date="2019" name="Int. J. Syst. Evol. Microbiol.">
        <title>The Global Catalogue of Microorganisms (GCM) 10K type strain sequencing project: providing services to taxonomists for standard genome sequencing and annotation.</title>
        <authorList>
            <consortium name="The Broad Institute Genomics Platform"/>
            <consortium name="The Broad Institute Genome Sequencing Center for Infectious Disease"/>
            <person name="Wu L."/>
            <person name="Ma J."/>
        </authorList>
    </citation>
    <scope>NUCLEOTIDE SEQUENCE [LARGE SCALE GENOMIC DNA]</scope>
    <source>
        <strain evidence="13">CCUG 62953</strain>
    </source>
</reference>
<dbReference type="EMBL" id="JBHTMU010000014">
    <property type="protein sequence ID" value="MFD1342715.1"/>
    <property type="molecule type" value="Genomic_DNA"/>
</dbReference>
<evidence type="ECO:0000256" key="9">
    <source>
        <dbReference type="SAM" id="MobiDB-lite"/>
    </source>
</evidence>
<dbReference type="PANTHER" id="PTHR42703:SF1">
    <property type="entry name" value="NA(+)_H(+) ANTIPORTER SUBUNIT D1"/>
    <property type="match status" value="1"/>
</dbReference>
<feature type="transmembrane region" description="Helical" evidence="10">
    <location>
        <begin position="408"/>
        <end position="428"/>
    </location>
</feature>
<feature type="transmembrane region" description="Helical" evidence="10">
    <location>
        <begin position="32"/>
        <end position="50"/>
    </location>
</feature>
<feature type="transmembrane region" description="Helical" evidence="10">
    <location>
        <begin position="460"/>
        <end position="483"/>
    </location>
</feature>
<evidence type="ECO:0000256" key="4">
    <source>
        <dbReference type="ARBA" id="ARBA00022475"/>
    </source>
</evidence>
<dbReference type="InterPro" id="IPR001750">
    <property type="entry name" value="ND/Mrp_TM"/>
</dbReference>
<protein>
    <submittedName>
        <fullName evidence="12">Monovalent cation/H+ antiporter subunit D</fullName>
    </submittedName>
</protein>
<feature type="transmembrane region" description="Helical" evidence="10">
    <location>
        <begin position="6"/>
        <end position="25"/>
    </location>
</feature>
<feature type="compositionally biased region" description="Basic and acidic residues" evidence="9">
    <location>
        <begin position="510"/>
        <end position="539"/>
    </location>
</feature>
<dbReference type="PANTHER" id="PTHR42703">
    <property type="entry name" value="NADH DEHYDROGENASE"/>
    <property type="match status" value="1"/>
</dbReference>
<dbReference type="PRINTS" id="PR01437">
    <property type="entry name" value="NUOXDRDTASE4"/>
</dbReference>
<keyword evidence="7 10" id="KW-0472">Membrane</keyword>
<keyword evidence="5 8" id="KW-0812">Transmembrane</keyword>
<comment type="function">
    <text evidence="1">NDH-1 shuttles electrons from NADH, via FMN and iron-sulfur (Fe-S) centers, to quinones in the respiratory chain. The immediate electron acceptor for the enzyme in this species is believed to be ubiquinone. Couples the redox reaction to proton translocation (for every two electrons transferred, four hydrogen ions are translocated across the cytoplasmic membrane), and thus conserves the redox energy in a proton gradient.</text>
</comment>
<dbReference type="InterPro" id="IPR003918">
    <property type="entry name" value="NADH_UbQ_OxRdtase"/>
</dbReference>
<feature type="region of interest" description="Disordered" evidence="9">
    <location>
        <begin position="510"/>
        <end position="557"/>
    </location>
</feature>
<comment type="caution">
    <text evidence="12">The sequence shown here is derived from an EMBL/GenBank/DDBJ whole genome shotgun (WGS) entry which is preliminary data.</text>
</comment>
<dbReference type="NCBIfam" id="NF009309">
    <property type="entry name" value="PRK12666.1"/>
    <property type="match status" value="1"/>
</dbReference>
<feature type="transmembrane region" description="Helical" evidence="10">
    <location>
        <begin position="209"/>
        <end position="231"/>
    </location>
</feature>
<feature type="transmembrane region" description="Helical" evidence="10">
    <location>
        <begin position="304"/>
        <end position="324"/>
    </location>
</feature>
<keyword evidence="4" id="KW-1003">Cell membrane</keyword>
<dbReference type="InterPro" id="IPR050586">
    <property type="entry name" value="CPA3_Na-H_Antiporter_D"/>
</dbReference>
<evidence type="ECO:0000256" key="7">
    <source>
        <dbReference type="ARBA" id="ARBA00023136"/>
    </source>
</evidence>
<feature type="compositionally biased region" description="Basic and acidic residues" evidence="9">
    <location>
        <begin position="548"/>
        <end position="557"/>
    </location>
</feature>
<accession>A0ABW3ZIZ5</accession>
<evidence type="ECO:0000256" key="1">
    <source>
        <dbReference type="ARBA" id="ARBA00002378"/>
    </source>
</evidence>
<comment type="subcellular location">
    <subcellularLocation>
        <location evidence="2">Cell membrane</location>
        <topology evidence="2">Multi-pass membrane protein</topology>
    </subcellularLocation>
    <subcellularLocation>
        <location evidence="8">Membrane</location>
        <topology evidence="8">Multi-pass membrane protein</topology>
    </subcellularLocation>
</comment>
<feature type="transmembrane region" description="Helical" evidence="10">
    <location>
        <begin position="330"/>
        <end position="353"/>
    </location>
</feature>
<name>A0ABW3ZIZ5_9RHOB</name>
<evidence type="ECO:0000256" key="5">
    <source>
        <dbReference type="ARBA" id="ARBA00022692"/>
    </source>
</evidence>
<feature type="transmembrane region" description="Helical" evidence="10">
    <location>
        <begin position="243"/>
        <end position="264"/>
    </location>
</feature>
<evidence type="ECO:0000256" key="10">
    <source>
        <dbReference type="SAM" id="Phobius"/>
    </source>
</evidence>
<feature type="transmembrane region" description="Helical" evidence="10">
    <location>
        <begin position="162"/>
        <end position="182"/>
    </location>
</feature>
<evidence type="ECO:0000256" key="3">
    <source>
        <dbReference type="ARBA" id="ARBA00005346"/>
    </source>
</evidence>
<feature type="domain" description="NADH:quinone oxidoreductase/Mrp antiporter transmembrane" evidence="11">
    <location>
        <begin position="128"/>
        <end position="418"/>
    </location>
</feature>
<evidence type="ECO:0000256" key="2">
    <source>
        <dbReference type="ARBA" id="ARBA00004651"/>
    </source>
</evidence>
<keyword evidence="6 10" id="KW-1133">Transmembrane helix</keyword>
<evidence type="ECO:0000313" key="13">
    <source>
        <dbReference type="Proteomes" id="UP001597135"/>
    </source>
</evidence>
<evidence type="ECO:0000256" key="6">
    <source>
        <dbReference type="ARBA" id="ARBA00022989"/>
    </source>
</evidence>
<keyword evidence="13" id="KW-1185">Reference proteome</keyword>
<evidence type="ECO:0000313" key="12">
    <source>
        <dbReference type="EMBL" id="MFD1342715.1"/>
    </source>
</evidence>
<proteinExistence type="inferred from homology"/>
<organism evidence="12 13">
    <name type="scientific">Litorisediminicola beolgyonensis</name>
    <dbReference type="NCBI Taxonomy" id="1173614"/>
    <lineage>
        <taxon>Bacteria</taxon>
        <taxon>Pseudomonadati</taxon>
        <taxon>Pseudomonadota</taxon>
        <taxon>Alphaproteobacteria</taxon>
        <taxon>Rhodobacterales</taxon>
        <taxon>Paracoccaceae</taxon>
        <taxon>Litorisediminicola</taxon>
    </lineage>
</organism>
<comment type="similarity">
    <text evidence="3">Belongs to the CPA3 antiporters (TC 2.A.63) subunit D family.</text>
</comment>
<feature type="transmembrane region" description="Helical" evidence="10">
    <location>
        <begin position="276"/>
        <end position="297"/>
    </location>
</feature>
<gene>
    <name evidence="12" type="ORF">ACFQ4E_09820</name>
</gene>
<evidence type="ECO:0000256" key="8">
    <source>
        <dbReference type="RuleBase" id="RU000320"/>
    </source>
</evidence>
<feature type="transmembrane region" description="Helical" evidence="10">
    <location>
        <begin position="365"/>
        <end position="388"/>
    </location>
</feature>
<dbReference type="RefSeq" id="WP_386803033.1">
    <property type="nucleotide sequence ID" value="NZ_JBHTMU010000014.1"/>
</dbReference>